<evidence type="ECO:0000256" key="4">
    <source>
        <dbReference type="ARBA" id="ARBA00023136"/>
    </source>
</evidence>
<keyword evidence="3 7" id="KW-1133">Transmembrane helix</keyword>
<dbReference type="InParanoid" id="A0A1S3G1U2"/>
<proteinExistence type="inferred from homology"/>
<dbReference type="PANTHER" id="PTHR21859">
    <property type="entry name" value="ACROSOME-SPECIFIC PROTEIN"/>
    <property type="match status" value="1"/>
</dbReference>
<protein>
    <submittedName>
        <fullName evidence="11">Protein FAM205A-like</fullName>
    </submittedName>
</protein>
<dbReference type="InterPro" id="IPR027970">
    <property type="entry name" value="SPATA31-like"/>
</dbReference>
<organism evidence="10 11">
    <name type="scientific">Dipodomys ordii</name>
    <name type="common">Ord's kangaroo rat</name>
    <dbReference type="NCBI Taxonomy" id="10020"/>
    <lineage>
        <taxon>Eukaryota</taxon>
        <taxon>Metazoa</taxon>
        <taxon>Chordata</taxon>
        <taxon>Craniata</taxon>
        <taxon>Vertebrata</taxon>
        <taxon>Euteleostomi</taxon>
        <taxon>Mammalia</taxon>
        <taxon>Eutheria</taxon>
        <taxon>Euarchontoglires</taxon>
        <taxon>Glires</taxon>
        <taxon>Rodentia</taxon>
        <taxon>Castorimorpha</taxon>
        <taxon>Heteromyidae</taxon>
        <taxon>Dipodomyinae</taxon>
        <taxon>Dipodomys</taxon>
    </lineage>
</organism>
<dbReference type="Proteomes" id="UP000081671">
    <property type="component" value="Unplaced"/>
</dbReference>
<accession>A0A1S3G1U2</accession>
<dbReference type="Pfam" id="PF14650">
    <property type="entry name" value="FAM75"/>
    <property type="match status" value="2"/>
</dbReference>
<keyword evidence="10" id="KW-1185">Reference proteome</keyword>
<dbReference type="KEGG" id="dord:105993339"/>
<sequence length="1318" mass="146916">MLGPTFVLWDVGSPLYTYGSIFIIALIIWQVKKSRQELRSEHNKTCCQRHRKVKQRSRDRTSKAQITSQEEAEKLRKLLSVMKSQGWLPQEKSVRKLLCADPHCKICNTAALEIQELLKADTNQFSTTLLGPSDIKMLPRSNMSFEQNLELHSQNSGDISLATVTPRQTELTEHLAQPTNVVSIQEYWADHLQLVQDIQLPETSLDSEMVASSRFEGTMITVNEQEIQITANCAQGNKQHYRLKAQDSFLPLNSKITKQTHPTALHIGLFLPTHLAFLCPEVLRLLEVHVKKWIHFQKWGLPRRVENSLRELMPDPTLFCLSRKNLQTCSFPSSTSKVTAHIIGTIPYQSWHSCLAYQHTQSLWVSEWSVTSLGKRVQQNQNCKVHPLPCRAVAVISGHRPLPKRQTNDSRSSVWQRYHQLFCGLPSLHSESLVAIFLGPQRLSKNMSKLSLKDLHLFKDLSYLPLLSQPGLVLAQVTPSPPCPNGEYPTQHQEALITVPILTLAECEALEWHLLQRQLQLQWGLPAALHPSQHAQSPVRCELHNKVQSCEIVKASWSGKPFSILTRELHFFPEHAHKLLGFHLQKHLMHLRWGLPEKIQKSIQLVHSSTGQQPLSWSNKALPNMSISKPGAPEAKGDGCLFSPMISQVSVPMPHFFVQAQAMLQSHIDSKCGQIHQGKVPDLVYSSWECRIPGVLAMAPFADMLQGQPLELQAASEPDLYHKVMPCEPMALGQQPEALPGAATEHQKRPQALSDETIEKLETTLRHKYLAFLSGLPALYSVALSRVTSPIATNQSVITEMVSKSIKIPQEPLVQMLSLEASVKSPGPCFQDDNKPCEVTGEKSQPELQVEAETERAPPKKQALSVSPCLLNTHMLAKLNFHLKKKVLEIQLGIPEGARKSRKPNVAVPEYKCSQECLQSKKHQGNTVLQELPLDPPPASKWLCPKEKQATEQATELEAIQHNQKHPGLKAVPYGSAPWVSEISQPSRDMTEAQVLCVQVQTNVSHPSLEKPRSPEPQSPGKSKDLAHVSMLARKREDHPEKLEAAGDPGGGDAGFELSSATEDRPHAEVQRPEGILLNKIPQGSWRWKYNFHPVNPCQHSSQSHPQPESIPRGRESAHDLPHRLSKSNGILSPERTPNNVQPVAAHAPQGQPFLDQPIQDQLLQSPACKGQVLKGLMRPAPAHRETRFADTGLRSKIKSFLYRMSPEMKGKGHLESTSCTAGKEAKPRMENVLSSLAHAPSPMKRTKTKKPMEHPKVQPDPTESPVGTASLAGPPSPGNKLRLRSRPQGSAPVLGQPLHCPRHCPQVAYATQPGNTP</sequence>
<comment type="subcellular location">
    <subcellularLocation>
        <location evidence="1">Membrane</location>
        <topology evidence="1">Single-pass membrane protein</topology>
    </subcellularLocation>
</comment>
<evidence type="ECO:0000313" key="11">
    <source>
        <dbReference type="RefSeq" id="XP_012882027.1"/>
    </source>
</evidence>
<dbReference type="OrthoDB" id="9449847at2759"/>
<feature type="compositionally biased region" description="Basic and acidic residues" evidence="6">
    <location>
        <begin position="1034"/>
        <end position="1045"/>
    </location>
</feature>
<evidence type="ECO:0000256" key="1">
    <source>
        <dbReference type="ARBA" id="ARBA00004167"/>
    </source>
</evidence>
<dbReference type="GeneID" id="105993339"/>
<gene>
    <name evidence="11" type="primary">LOC105993339</name>
</gene>
<feature type="transmembrane region" description="Helical" evidence="7">
    <location>
        <begin position="6"/>
        <end position="29"/>
    </location>
</feature>
<feature type="region of interest" description="Disordered" evidence="6">
    <location>
        <begin position="1004"/>
        <end position="1074"/>
    </location>
</feature>
<dbReference type="GO" id="GO:0016020">
    <property type="term" value="C:membrane"/>
    <property type="evidence" value="ECO:0007669"/>
    <property type="project" value="UniProtKB-SubCell"/>
</dbReference>
<dbReference type="InterPro" id="IPR039509">
    <property type="entry name" value="SPATA31"/>
</dbReference>
<evidence type="ECO:0000259" key="9">
    <source>
        <dbReference type="Pfam" id="PF15371"/>
    </source>
</evidence>
<dbReference type="PANTHER" id="PTHR21859:SF15">
    <property type="entry name" value="PROTEIN SPATA31F1-RELATED"/>
    <property type="match status" value="1"/>
</dbReference>
<dbReference type="FunCoup" id="A0A1S3G1U2">
    <property type="interactions" value="1"/>
</dbReference>
<feature type="compositionally biased region" description="Basic and acidic residues" evidence="6">
    <location>
        <begin position="1112"/>
        <end position="1122"/>
    </location>
</feature>
<dbReference type="RefSeq" id="XP_012882027.1">
    <property type="nucleotide sequence ID" value="XM_013026573.1"/>
</dbReference>
<feature type="domain" description="SPATA31" evidence="8">
    <location>
        <begin position="502"/>
        <end position="628"/>
    </location>
</feature>
<evidence type="ECO:0000256" key="5">
    <source>
        <dbReference type="ARBA" id="ARBA00035009"/>
    </source>
</evidence>
<evidence type="ECO:0000256" key="2">
    <source>
        <dbReference type="ARBA" id="ARBA00022692"/>
    </source>
</evidence>
<evidence type="ECO:0000259" key="8">
    <source>
        <dbReference type="Pfam" id="PF14650"/>
    </source>
</evidence>
<feature type="region of interest" description="Disordered" evidence="6">
    <location>
        <begin position="1236"/>
        <end position="1318"/>
    </location>
</feature>
<feature type="region of interest" description="Disordered" evidence="6">
    <location>
        <begin position="49"/>
        <end position="68"/>
    </location>
</feature>
<comment type="similarity">
    <text evidence="5">Belongs to the SPATA31 family.</text>
</comment>
<evidence type="ECO:0000256" key="3">
    <source>
        <dbReference type="ARBA" id="ARBA00022989"/>
    </source>
</evidence>
<name>A0A1S3G1U2_DIPOR</name>
<feature type="compositionally biased region" description="Basic and acidic residues" evidence="6">
    <location>
        <begin position="1062"/>
        <end position="1072"/>
    </location>
</feature>
<feature type="domain" description="SPATA31" evidence="8">
    <location>
        <begin position="413"/>
        <end position="445"/>
    </location>
</feature>
<evidence type="ECO:0000256" key="7">
    <source>
        <dbReference type="SAM" id="Phobius"/>
    </source>
</evidence>
<dbReference type="Pfam" id="PF15371">
    <property type="entry name" value="DUF4599"/>
    <property type="match status" value="1"/>
</dbReference>
<reference evidence="11" key="1">
    <citation type="submission" date="2025-08" db="UniProtKB">
        <authorList>
            <consortium name="RefSeq"/>
        </authorList>
    </citation>
    <scope>IDENTIFICATION</scope>
    <source>
        <tissue evidence="11">Kidney</tissue>
    </source>
</reference>
<feature type="domain" description="SPATA31-like" evidence="9">
    <location>
        <begin position="52"/>
        <end position="134"/>
    </location>
</feature>
<evidence type="ECO:0000256" key="6">
    <source>
        <dbReference type="SAM" id="MobiDB-lite"/>
    </source>
</evidence>
<keyword evidence="4 7" id="KW-0472">Membrane</keyword>
<keyword evidence="2 7" id="KW-0812">Transmembrane</keyword>
<evidence type="ECO:0000313" key="10">
    <source>
        <dbReference type="Proteomes" id="UP000081671"/>
    </source>
</evidence>
<feature type="compositionally biased region" description="Low complexity" evidence="6">
    <location>
        <begin position="1099"/>
        <end position="1108"/>
    </location>
</feature>
<feature type="region of interest" description="Disordered" evidence="6">
    <location>
        <begin position="1097"/>
        <end position="1122"/>
    </location>
</feature>